<dbReference type="AlphaFoldDB" id="A0A1I0N9Y5"/>
<keyword evidence="1" id="KW-1133">Transmembrane helix</keyword>
<evidence type="ECO:0000313" key="4">
    <source>
        <dbReference type="Proteomes" id="UP000199167"/>
    </source>
</evidence>
<protein>
    <submittedName>
        <fullName evidence="3">VPLPA-CTERM protein sorting domain-containing protein</fullName>
    </submittedName>
</protein>
<sequence length="204" mass="21697">MRLLAATIAALIGLSIPASAATIKALNDASFVGVAPAEVANPIYGNNDGITVGFNERSNVIFDTDMVFNGTLVVAGTALDSHLLYHDRASGTEYITSLNAFSFSQKIIAVIMTTEELNATHDLFKLPGTIYKSAFGFFGLEDDERNEIFVGTNEVRARFTVNQGFDAVRVLTVAAVPLPSAGLLLLAGLGGLLGMRRLRKTKTA</sequence>
<keyword evidence="4" id="KW-1185">Reference proteome</keyword>
<accession>A0A1I0N9Y5</accession>
<proteinExistence type="predicted"/>
<evidence type="ECO:0000256" key="1">
    <source>
        <dbReference type="SAM" id="Phobius"/>
    </source>
</evidence>
<feature type="chain" id="PRO_5011446499" evidence="2">
    <location>
        <begin position="21"/>
        <end position="204"/>
    </location>
</feature>
<dbReference type="RefSeq" id="WP_089989820.1">
    <property type="nucleotide sequence ID" value="NZ_FOIZ01000001.1"/>
</dbReference>
<reference evidence="3 4" key="1">
    <citation type="submission" date="2016-10" db="EMBL/GenBank/DDBJ databases">
        <authorList>
            <person name="de Groot N.N."/>
        </authorList>
    </citation>
    <scope>NUCLEOTIDE SEQUENCE [LARGE SCALE GENOMIC DNA]</scope>
    <source>
        <strain evidence="3 4">DSM 17925</strain>
    </source>
</reference>
<evidence type="ECO:0000256" key="2">
    <source>
        <dbReference type="SAM" id="SignalP"/>
    </source>
</evidence>
<feature type="transmembrane region" description="Helical" evidence="1">
    <location>
        <begin position="170"/>
        <end position="193"/>
    </location>
</feature>
<gene>
    <name evidence="3" type="ORF">SAMN04488515_0479</name>
</gene>
<dbReference type="Proteomes" id="UP000199167">
    <property type="component" value="Unassembled WGS sequence"/>
</dbReference>
<dbReference type="STRING" id="364200.SAMN04488515_0479"/>
<name>A0A1I0N9Y5_9RHOB</name>
<keyword evidence="1" id="KW-0472">Membrane</keyword>
<feature type="signal peptide" evidence="2">
    <location>
        <begin position="1"/>
        <end position="20"/>
    </location>
</feature>
<keyword evidence="2" id="KW-0732">Signal</keyword>
<evidence type="ECO:0000313" key="3">
    <source>
        <dbReference type="EMBL" id="SEV97683.1"/>
    </source>
</evidence>
<keyword evidence="1" id="KW-0812">Transmembrane</keyword>
<organism evidence="3 4">
    <name type="scientific">Cognatiyoonia koreensis</name>
    <dbReference type="NCBI Taxonomy" id="364200"/>
    <lineage>
        <taxon>Bacteria</taxon>
        <taxon>Pseudomonadati</taxon>
        <taxon>Pseudomonadota</taxon>
        <taxon>Alphaproteobacteria</taxon>
        <taxon>Rhodobacterales</taxon>
        <taxon>Paracoccaceae</taxon>
        <taxon>Cognatiyoonia</taxon>
    </lineage>
</organism>
<dbReference type="EMBL" id="FOIZ01000001">
    <property type="protein sequence ID" value="SEV97683.1"/>
    <property type="molecule type" value="Genomic_DNA"/>
</dbReference>